<sequence>MSNQSALGHFFSLDVLDGQQRKKDPTKKLRWQTLEFYVYYLAFIVVVPIMFYSVIVISRPSHPNYPLYQHLLEDGFGRKVDNSDTQYASFRNQIPTLAVVTVGHVALRWVFDQVVRSGNNRIRYDLAFGMIFLFVMHGTGALKLLLISTFTYNLAKRGAGTMLNPTMTWLTVIGLLFLNEAHQGYKFTMISPSLAPLDQWSGLQDRWHIHFNITALRLISFNLDYYWSRRTPIKQETSKKAAAGQVSEKVRIETPAASEDYSYGNFLAYVFYSPLYLAGPIITFNNYLSQTVVRPDTITLSRTVQYALRLLVSVITMEFVLHFIYVVAMSKAHAWENLSPLQISMLGYFNLHIIWLKLLIPWRFFRLWAMMDGVETTENMIRCMSNNYSALAFWRAWHRSFNRWILRYIYIPLSPPQALPAPPSPATGSGKRKGGRLDSVVRTVLNMLCVFTFVALWHDISLTLLTWGWLVVLFLVPELVLTRFAAPYRSRGWYRYLSSVGAVGTILSMMAANLVGFCVGLEGLGSMVALMFGSVGGFFVLAASCASLFVGVQIMFEVREDEAARGINLRC</sequence>
<feature type="transmembrane region" description="Helical" evidence="6">
    <location>
        <begin position="340"/>
        <end position="360"/>
    </location>
</feature>
<feature type="transmembrane region" description="Helical" evidence="6">
    <location>
        <begin position="158"/>
        <end position="178"/>
    </location>
</feature>
<dbReference type="GO" id="GO:0008374">
    <property type="term" value="F:O-acyltransferase activity"/>
    <property type="evidence" value="ECO:0007669"/>
    <property type="project" value="TreeGrafter"/>
</dbReference>
<dbReference type="EMBL" id="CAHR02000280">
    <property type="protein sequence ID" value="CCG84651.1"/>
    <property type="molecule type" value="Genomic_DNA"/>
</dbReference>
<comment type="subcellular location">
    <subcellularLocation>
        <location evidence="1">Membrane</location>
        <topology evidence="1">Multi-pass membrane protein</topology>
    </subcellularLocation>
</comment>
<dbReference type="PANTHER" id="PTHR13285">
    <property type="entry name" value="ACYLTRANSFERASE"/>
    <property type="match status" value="1"/>
</dbReference>
<dbReference type="AlphaFoldDB" id="R4XFM6"/>
<feature type="transmembrane region" description="Helical" evidence="6">
    <location>
        <begin position="493"/>
        <end position="515"/>
    </location>
</feature>
<dbReference type="GO" id="GO:0006506">
    <property type="term" value="P:GPI anchor biosynthetic process"/>
    <property type="evidence" value="ECO:0007669"/>
    <property type="project" value="TreeGrafter"/>
</dbReference>
<evidence type="ECO:0000256" key="6">
    <source>
        <dbReference type="SAM" id="Phobius"/>
    </source>
</evidence>
<comment type="similarity">
    <text evidence="2">Belongs to the membrane-bound acyltransferase family.</text>
</comment>
<dbReference type="InterPro" id="IPR051085">
    <property type="entry name" value="MB_O-acyltransferase"/>
</dbReference>
<dbReference type="VEuPathDB" id="FungiDB:TAPDE_005164"/>
<feature type="transmembrane region" description="Helical" evidence="6">
    <location>
        <begin position="440"/>
        <end position="458"/>
    </location>
</feature>
<dbReference type="Pfam" id="PF03062">
    <property type="entry name" value="MBOAT"/>
    <property type="match status" value="2"/>
</dbReference>
<evidence type="ECO:0000313" key="7">
    <source>
        <dbReference type="EMBL" id="CCG84651.1"/>
    </source>
</evidence>
<feature type="transmembrane region" description="Helical" evidence="6">
    <location>
        <begin position="306"/>
        <end position="328"/>
    </location>
</feature>
<dbReference type="STRING" id="1097556.R4XFM6"/>
<keyword evidence="3 6" id="KW-0812">Transmembrane</keyword>
<dbReference type="eggNOG" id="KOG3860">
    <property type="taxonomic scope" value="Eukaryota"/>
</dbReference>
<feature type="transmembrane region" description="Helical" evidence="6">
    <location>
        <begin position="126"/>
        <end position="146"/>
    </location>
</feature>
<keyword evidence="5 6" id="KW-0472">Membrane</keyword>
<name>R4XFM6_TAPDE</name>
<dbReference type="GO" id="GO:0016020">
    <property type="term" value="C:membrane"/>
    <property type="evidence" value="ECO:0007669"/>
    <property type="project" value="UniProtKB-SubCell"/>
</dbReference>
<feature type="transmembrane region" description="Helical" evidence="6">
    <location>
        <begin position="37"/>
        <end position="57"/>
    </location>
</feature>
<evidence type="ECO:0008006" key="9">
    <source>
        <dbReference type="Google" id="ProtNLM"/>
    </source>
</evidence>
<reference evidence="7 8" key="1">
    <citation type="journal article" date="2013" name="MBio">
        <title>Genome sequencing of the plant pathogen Taphrina deformans, the causal agent of peach leaf curl.</title>
        <authorList>
            <person name="Cisse O.H."/>
            <person name="Almeida J.M.G.C.F."/>
            <person name="Fonseca A."/>
            <person name="Kumar A.A."/>
            <person name="Salojaervi J."/>
            <person name="Overmyer K."/>
            <person name="Hauser P.M."/>
            <person name="Pagni M."/>
        </authorList>
    </citation>
    <scope>NUCLEOTIDE SEQUENCE [LARGE SCALE GENOMIC DNA]</scope>
    <source>
        <strain evidence="8">PYCC 5710 / ATCC 11124 / CBS 356.35 / IMI 108563 / JCM 9778 / NBRC 8474</strain>
    </source>
</reference>
<accession>R4XFM6</accession>
<feature type="transmembrane region" description="Helical" evidence="6">
    <location>
        <begin position="527"/>
        <end position="550"/>
    </location>
</feature>
<organism evidence="7 8">
    <name type="scientific">Taphrina deformans (strain PYCC 5710 / ATCC 11124 / CBS 356.35 / IMI 108563 / JCM 9778 / NBRC 8474)</name>
    <name type="common">Peach leaf curl fungus</name>
    <name type="synonym">Lalaria deformans</name>
    <dbReference type="NCBI Taxonomy" id="1097556"/>
    <lineage>
        <taxon>Eukaryota</taxon>
        <taxon>Fungi</taxon>
        <taxon>Dikarya</taxon>
        <taxon>Ascomycota</taxon>
        <taxon>Taphrinomycotina</taxon>
        <taxon>Taphrinomycetes</taxon>
        <taxon>Taphrinales</taxon>
        <taxon>Taphrinaceae</taxon>
        <taxon>Taphrina</taxon>
    </lineage>
</organism>
<proteinExistence type="inferred from homology"/>
<evidence type="ECO:0000256" key="4">
    <source>
        <dbReference type="ARBA" id="ARBA00022989"/>
    </source>
</evidence>
<evidence type="ECO:0000256" key="3">
    <source>
        <dbReference type="ARBA" id="ARBA00022692"/>
    </source>
</evidence>
<dbReference type="InterPro" id="IPR004299">
    <property type="entry name" value="MBOAT_fam"/>
</dbReference>
<feature type="transmembrane region" description="Helical" evidence="6">
    <location>
        <begin position="266"/>
        <end position="285"/>
    </location>
</feature>
<evidence type="ECO:0000256" key="2">
    <source>
        <dbReference type="ARBA" id="ARBA00010323"/>
    </source>
</evidence>
<feature type="transmembrane region" description="Helical" evidence="6">
    <location>
        <begin position="464"/>
        <end position="481"/>
    </location>
</feature>
<dbReference type="PANTHER" id="PTHR13285:SF18">
    <property type="entry name" value="PROTEIN-CYSTEINE N-PALMITOYLTRANSFERASE RASP"/>
    <property type="match status" value="1"/>
</dbReference>
<keyword evidence="8" id="KW-1185">Reference proteome</keyword>
<protein>
    <recommendedName>
        <fullName evidence="9">Glycerol:H+ symporter</fullName>
    </recommendedName>
</protein>
<dbReference type="OrthoDB" id="420606at2759"/>
<gene>
    <name evidence="7" type="ORF">TAPDE_005164</name>
</gene>
<dbReference type="Proteomes" id="UP000013776">
    <property type="component" value="Unassembled WGS sequence"/>
</dbReference>
<keyword evidence="4 6" id="KW-1133">Transmembrane helix</keyword>
<evidence type="ECO:0000256" key="5">
    <source>
        <dbReference type="ARBA" id="ARBA00023136"/>
    </source>
</evidence>
<evidence type="ECO:0000256" key="1">
    <source>
        <dbReference type="ARBA" id="ARBA00004141"/>
    </source>
</evidence>
<comment type="caution">
    <text evidence="7">The sequence shown here is derived from an EMBL/GenBank/DDBJ whole genome shotgun (WGS) entry which is preliminary data.</text>
</comment>
<dbReference type="GO" id="GO:0005783">
    <property type="term" value="C:endoplasmic reticulum"/>
    <property type="evidence" value="ECO:0007669"/>
    <property type="project" value="TreeGrafter"/>
</dbReference>
<evidence type="ECO:0000313" key="8">
    <source>
        <dbReference type="Proteomes" id="UP000013776"/>
    </source>
</evidence>